<evidence type="ECO:0000256" key="4">
    <source>
        <dbReference type="ARBA" id="ARBA00022989"/>
    </source>
</evidence>
<dbReference type="AlphaFoldDB" id="A0AAV6VPD1"/>
<reference evidence="10 11" key="1">
    <citation type="journal article" date="2022" name="Nat. Ecol. Evol.">
        <title>A masculinizing supergene underlies an exaggerated male reproductive morph in a spider.</title>
        <authorList>
            <person name="Hendrickx F."/>
            <person name="De Corte Z."/>
            <person name="Sonet G."/>
            <person name="Van Belleghem S.M."/>
            <person name="Kostlbacher S."/>
            <person name="Vangestel C."/>
        </authorList>
    </citation>
    <scope>NUCLEOTIDE SEQUENCE [LARGE SCALE GENOMIC DNA]</scope>
    <source>
        <strain evidence="10">W744_W776</strain>
    </source>
</reference>
<dbReference type="InterPro" id="IPR019394">
    <property type="entry name" value="TEX28/TMCC"/>
</dbReference>
<feature type="compositionally biased region" description="Low complexity" evidence="8">
    <location>
        <begin position="313"/>
        <end position="345"/>
    </location>
</feature>
<proteinExistence type="inferred from homology"/>
<feature type="transmembrane region" description="Helical" evidence="9">
    <location>
        <begin position="482"/>
        <end position="505"/>
    </location>
</feature>
<accession>A0AAV6VPD1</accession>
<feature type="region of interest" description="Disordered" evidence="8">
    <location>
        <begin position="31"/>
        <end position="62"/>
    </location>
</feature>
<dbReference type="Pfam" id="PF10267">
    <property type="entry name" value="Tmemb_cc2"/>
    <property type="match status" value="1"/>
</dbReference>
<feature type="region of interest" description="Disordered" evidence="8">
    <location>
        <begin position="301"/>
        <end position="348"/>
    </location>
</feature>
<protein>
    <recommendedName>
        <fullName evidence="12">Transmembrane and coiled-coil domains protein 1</fullName>
    </recommendedName>
</protein>
<dbReference type="GO" id="GO:0016020">
    <property type="term" value="C:membrane"/>
    <property type="evidence" value="ECO:0007669"/>
    <property type="project" value="UniProtKB-SubCell"/>
</dbReference>
<dbReference type="EMBL" id="JAFNEN010000051">
    <property type="protein sequence ID" value="KAG8197739.1"/>
    <property type="molecule type" value="Genomic_DNA"/>
</dbReference>
<evidence type="ECO:0008006" key="12">
    <source>
        <dbReference type="Google" id="ProtNLM"/>
    </source>
</evidence>
<evidence type="ECO:0000256" key="8">
    <source>
        <dbReference type="SAM" id="MobiDB-lite"/>
    </source>
</evidence>
<feature type="compositionally biased region" description="Polar residues" evidence="8">
    <location>
        <begin position="301"/>
        <end position="312"/>
    </location>
</feature>
<keyword evidence="5 7" id="KW-0175">Coiled coil</keyword>
<keyword evidence="3 9" id="KW-0812">Transmembrane</keyword>
<feature type="coiled-coil region" evidence="7">
    <location>
        <begin position="192"/>
        <end position="219"/>
    </location>
</feature>
<evidence type="ECO:0000256" key="5">
    <source>
        <dbReference type="ARBA" id="ARBA00023054"/>
    </source>
</evidence>
<keyword evidence="11" id="KW-1185">Reference proteome</keyword>
<evidence type="ECO:0000256" key="1">
    <source>
        <dbReference type="ARBA" id="ARBA00004370"/>
    </source>
</evidence>
<evidence type="ECO:0000313" key="11">
    <source>
        <dbReference type="Proteomes" id="UP000827092"/>
    </source>
</evidence>
<evidence type="ECO:0000313" key="10">
    <source>
        <dbReference type="EMBL" id="KAG8197739.1"/>
    </source>
</evidence>
<dbReference type="PANTHER" id="PTHR17613:SF14">
    <property type="entry name" value="DEMENTIN, ISOFORM H"/>
    <property type="match status" value="1"/>
</dbReference>
<evidence type="ECO:0000256" key="6">
    <source>
        <dbReference type="ARBA" id="ARBA00023136"/>
    </source>
</evidence>
<organism evidence="10 11">
    <name type="scientific">Oedothorax gibbosus</name>
    <dbReference type="NCBI Taxonomy" id="931172"/>
    <lineage>
        <taxon>Eukaryota</taxon>
        <taxon>Metazoa</taxon>
        <taxon>Ecdysozoa</taxon>
        <taxon>Arthropoda</taxon>
        <taxon>Chelicerata</taxon>
        <taxon>Arachnida</taxon>
        <taxon>Araneae</taxon>
        <taxon>Araneomorphae</taxon>
        <taxon>Entelegynae</taxon>
        <taxon>Araneoidea</taxon>
        <taxon>Linyphiidae</taxon>
        <taxon>Erigoninae</taxon>
        <taxon>Oedothorax</taxon>
    </lineage>
</organism>
<feature type="coiled-coil region" evidence="7">
    <location>
        <begin position="354"/>
        <end position="434"/>
    </location>
</feature>
<keyword evidence="4 9" id="KW-1133">Transmembrane helix</keyword>
<comment type="similarity">
    <text evidence="2">Belongs to the TEX28 family.</text>
</comment>
<gene>
    <name evidence="10" type="ORF">JTE90_006789</name>
</gene>
<dbReference type="GO" id="GO:0012505">
    <property type="term" value="C:endomembrane system"/>
    <property type="evidence" value="ECO:0007669"/>
    <property type="project" value="TreeGrafter"/>
</dbReference>
<evidence type="ECO:0000256" key="3">
    <source>
        <dbReference type="ARBA" id="ARBA00022692"/>
    </source>
</evidence>
<evidence type="ECO:0000256" key="7">
    <source>
        <dbReference type="SAM" id="Coils"/>
    </source>
</evidence>
<dbReference type="PANTHER" id="PTHR17613">
    <property type="entry name" value="CEREBRAL PROTEIN-11-RELATED"/>
    <property type="match status" value="1"/>
</dbReference>
<evidence type="ECO:0000256" key="9">
    <source>
        <dbReference type="SAM" id="Phobius"/>
    </source>
</evidence>
<evidence type="ECO:0000256" key="2">
    <source>
        <dbReference type="ARBA" id="ARBA00008108"/>
    </source>
</evidence>
<name>A0AAV6VPD1_9ARAC</name>
<comment type="subcellular location">
    <subcellularLocation>
        <location evidence="1">Membrane</location>
    </subcellularLocation>
</comment>
<keyword evidence="6 9" id="KW-0472">Membrane</keyword>
<comment type="caution">
    <text evidence="10">The sequence shown here is derived from an EMBL/GenBank/DDBJ whole genome shotgun (WGS) entry which is preliminary data.</text>
</comment>
<sequence length="548" mass="61241">MWLIQNTFYPQIDFNLILIKQASEFFNISRPPMRRKSPVVPRKSGPLTAEGTTPKHLTPSGNTLQVAPGLATTPSPSSYLTCWPVASASTSDEQNMTDGVADIELPVGRNNQSGLDPSLNQLQDGNEGGVTPDIHRTRAAIEHTYQKIARTKELIKEGQTARDENVNEYLKLASGADKQQLQRIKSVFEKKNLKAAQAIAQLQKKLETYNKRIRDLETHGLSSSHWQPREVLRDVGQGLKNVGVNVKEGITGFSGGVVGNIKGGLSGLTQATHSAAETVMSKPREFAHLIKNRFGSADNISSLENDESSSFTSGSGHLAAGGAAGSIPSPRNQPQRSSPPTTSTPLVADLEPILQELRERRDEYHHLVDEIEALKSQVNQEYTYFNQTLLEERYRFERLEEQMNDLIELHQNEIENLKQGLADMEEKVQYQSEERLRDVHEILESCQTRVSRMEHQQHQHFQQLVSLDSLDGTNARNLALKLINVVLTVLQVVLLLVATVASILMPFIQTRLRILTTAGFIMSIVMLCNQWPELLDWGRHLVAQHVHK</sequence>
<dbReference type="Proteomes" id="UP000827092">
    <property type="component" value="Unassembled WGS sequence"/>
</dbReference>